<feature type="region of interest" description="Disordered" evidence="8">
    <location>
        <begin position="806"/>
        <end position="932"/>
    </location>
</feature>
<feature type="compositionally biased region" description="Low complexity" evidence="8">
    <location>
        <begin position="1148"/>
        <end position="1157"/>
    </location>
</feature>
<evidence type="ECO:0000259" key="9">
    <source>
        <dbReference type="PROSITE" id="PS51461"/>
    </source>
</evidence>
<keyword evidence="6" id="KW-0176">Collagen</keyword>
<dbReference type="SUPFAM" id="SSF49899">
    <property type="entry name" value="Concanavalin A-like lectins/glucanases"/>
    <property type="match status" value="1"/>
</dbReference>
<proteinExistence type="predicted"/>
<dbReference type="GO" id="GO:0048407">
    <property type="term" value="F:platelet-derived growth factor binding"/>
    <property type="evidence" value="ECO:0007669"/>
    <property type="project" value="Ensembl"/>
</dbReference>
<evidence type="ECO:0000256" key="4">
    <source>
        <dbReference type="ARBA" id="ARBA00022729"/>
    </source>
</evidence>
<comment type="subcellular location">
    <subcellularLocation>
        <location evidence="1">Secreted</location>
    </subcellularLocation>
</comment>
<dbReference type="Gene3D" id="2.60.120.200">
    <property type="match status" value="1"/>
</dbReference>
<dbReference type="GO" id="GO:0005615">
    <property type="term" value="C:extracellular space"/>
    <property type="evidence" value="ECO:0007669"/>
    <property type="project" value="TreeGrafter"/>
</dbReference>
<dbReference type="GO" id="GO:0003007">
    <property type="term" value="P:heart morphogenesis"/>
    <property type="evidence" value="ECO:0007669"/>
    <property type="project" value="Ensembl"/>
</dbReference>
<sequence length="1481" mass="153478">RECGSGDLDACPSLSGPPRAPEPLVSQLVLSWFPPPQPSAPQPADLLKVLDFHNLPDGITKTTGFCATRRSSKGPDVAYRVTKDAQLSAPTKQLYPASSFPEDFSILTTVKAKKGSQAFLVSIYNEQGIQQIGLEMGRSPVFLYEDHTGKPGPEDYPLFRGINLSDGKWHRIALSIRKKNVTLVLDCKKKTTKHLDRSDHPVIDVNGIIVFGTRILDEEVFEGDIQQLLFVSDHRAAYDYCEHYSPDCDTAVPDKPQSQDPNPDEYYPEGEGEGDTYYYEYPYYEDTEDPGKEPTPTKKPVEAARETTEIAEEQTPPTTATPPVPDTSEGAGKEEDPGIGDYDYMPSEDYYTPSPYDDMNYNEGFENPDQSPDHGAGAEVLTSTVGTANSSNPAPSPEDDLEGEFTEETIRNLDETYYDPYYDPTVSPSEIGPGMPANQDTIYEGVRAVGAPSACTIGARGGPAVSGPCLVSHGAMRCHLPCPPLLILCPPGPPGRPGLPGADGLPGPPGTMLMLPFRFGGGGDAGSKGPMVSAQESQAQAILQQARVSGTCVPGAGAVLGGLASWAIRTLWGRAPGRCGRSAEPNSLLHAALVWSDPSMFHLLEASWWAEWPEQSYPKDLPGTRILRPRRAMGVVWWGVRLGVLPHLLFSDLQGEIGPPGPRGEDGPEGPKGRGGPNGDPGPLGPPGEKVGDLGSSTAPWGTDPSDGLGCPAGDSARLRPPDGDGRDLTRVLSHLPPWHPCQPSQGICLLTGPSFSCLSLGLSDPVPTQVPSEALCWGGPAPASPLVELEEEALPAPICPGLGHRPAGLPGKDGPPGLRGFPGDRGLPGPVGALGLKGSEGPPGPPGPAGSPGERGPAGAAGPIGIPGRPGPQGPPGPAGEKGAPGEKGPQGPAGRDGLQGPVGLPGPAGPVGPPGEDGDKGPIGQPGPSVSICAVGPQYIPSPSSPWGAANCFSPTPHSVLQGADGEPGPRGQQGLFGQKGDEGPRGFPGPPGPVGLQVTAGFVEGLLVYLRGPPGPPGPRGPSGAPGADGPQGPPGGIGNPGAVGEKVTPPFLVATASSISVPLCPCALQGEAGLEGPPGKTGPIGPQGAPGKPGPDGLRGFPGPVGEQGLPGSPGPDGPPGPMGPPGLPGLKGDSGPKGEKGHPGLIGLIGPPGEQGEKGDRGLPGPQGSSGPKGEQGITGPSGPIGPPGPPGLPPGCGAPAALVPLPSGPPGSVHTQGPPGEVIQPLPIQASRTRRNIDASQLLDDGAGENYADYADGMEEIFGSLNSLKLEIEQMKRPLGTQQNPARTCKDLQLCHPDFPDGEYWVDPNQGCSRDSFKVYCNFTAGGATCVFPDKKSEGARITSWPKENPGSWFSEFKRGKLLSYVDAEGNPVGVVQMTFLRLLSASANQNITYNCYQSAMRFLGSNDEEMSYDNSPYIRALVDGCATRKGYQKTVLEIDTPKVEQVPIVDLMFNDFGEASQKFGFEVGPACFLG</sequence>
<feature type="domain" description="Fibrillar collagen NC1" evidence="9">
    <location>
        <begin position="1265"/>
        <end position="1480"/>
    </location>
</feature>
<feature type="region of interest" description="Disordered" evidence="8">
    <location>
        <begin position="960"/>
        <end position="995"/>
    </location>
</feature>
<dbReference type="PANTHER" id="PTHR24023:SF372">
    <property type="entry name" value="COLLAGEN ALPHA-1(XVI) CHAIN"/>
    <property type="match status" value="1"/>
</dbReference>
<dbReference type="GO" id="GO:0097435">
    <property type="term" value="P:supramolecular fiber organization"/>
    <property type="evidence" value="ECO:0007669"/>
    <property type="project" value="Ensembl"/>
</dbReference>
<feature type="compositionally biased region" description="Low complexity" evidence="8">
    <location>
        <begin position="1025"/>
        <end position="1034"/>
    </location>
</feature>
<dbReference type="InterPro" id="IPR048287">
    <property type="entry name" value="TSPN-like_N"/>
</dbReference>
<dbReference type="GO" id="GO:0035989">
    <property type="term" value="P:tendon development"/>
    <property type="evidence" value="ECO:0007669"/>
    <property type="project" value="Ensembl"/>
</dbReference>
<dbReference type="SMART" id="SM00210">
    <property type="entry name" value="TSPN"/>
    <property type="match status" value="1"/>
</dbReference>
<evidence type="ECO:0000313" key="10">
    <source>
        <dbReference type="Ensembl" id="ENSUMAP00000032823"/>
    </source>
</evidence>
<feature type="compositionally biased region" description="Acidic residues" evidence="8">
    <location>
        <begin position="262"/>
        <end position="274"/>
    </location>
</feature>
<feature type="compositionally biased region" description="Pro residues" evidence="8">
    <location>
        <begin position="870"/>
        <end position="879"/>
    </location>
</feature>
<dbReference type="GO" id="GO:0005588">
    <property type="term" value="C:collagen type V trimer"/>
    <property type="evidence" value="ECO:0007669"/>
    <property type="project" value="Ensembl"/>
</dbReference>
<evidence type="ECO:0000256" key="1">
    <source>
        <dbReference type="ARBA" id="ARBA00004613"/>
    </source>
</evidence>
<dbReference type="GO" id="GO:0030020">
    <property type="term" value="F:extracellular matrix structural constituent conferring tensile strength"/>
    <property type="evidence" value="ECO:0007669"/>
    <property type="project" value="TreeGrafter"/>
</dbReference>
<feature type="region of interest" description="Disordered" evidence="8">
    <location>
        <begin position="655"/>
        <end position="727"/>
    </location>
</feature>
<dbReference type="FunFam" id="2.60.120.1000:FF:000002">
    <property type="entry name" value="Collagen XI alpha 1 chain"/>
    <property type="match status" value="1"/>
</dbReference>
<evidence type="ECO:0000256" key="3">
    <source>
        <dbReference type="ARBA" id="ARBA00022530"/>
    </source>
</evidence>
<protein>
    <submittedName>
        <fullName evidence="10">Collagen type V alpha 1 chain</fullName>
    </submittedName>
</protein>
<feature type="compositionally biased region" description="Pro residues" evidence="8">
    <location>
        <begin position="1189"/>
        <end position="1199"/>
    </location>
</feature>
<dbReference type="GO" id="GO:0035313">
    <property type="term" value="P:wound healing, spreading of epidermal cells"/>
    <property type="evidence" value="ECO:0007669"/>
    <property type="project" value="Ensembl"/>
</dbReference>
<evidence type="ECO:0000256" key="8">
    <source>
        <dbReference type="SAM" id="MobiDB-lite"/>
    </source>
</evidence>
<keyword evidence="7" id="KW-0379">Hydroxylation</keyword>
<dbReference type="GO" id="GO:1903225">
    <property type="term" value="P:negative regulation of endodermal cell differentiation"/>
    <property type="evidence" value="ECO:0007669"/>
    <property type="project" value="Ensembl"/>
</dbReference>
<evidence type="ECO:0000256" key="2">
    <source>
        <dbReference type="ARBA" id="ARBA00022525"/>
    </source>
</evidence>
<dbReference type="GO" id="GO:0005604">
    <property type="term" value="C:basement membrane"/>
    <property type="evidence" value="ECO:0007669"/>
    <property type="project" value="Ensembl"/>
</dbReference>
<dbReference type="GeneTree" id="ENSGT00940000159211"/>
<dbReference type="PROSITE" id="PS51461">
    <property type="entry name" value="NC1_FIB"/>
    <property type="match status" value="1"/>
</dbReference>
<dbReference type="Pfam" id="PF02210">
    <property type="entry name" value="Laminin_G_2"/>
    <property type="match status" value="1"/>
</dbReference>
<dbReference type="GO" id="GO:0045112">
    <property type="term" value="P:integrin biosynthetic process"/>
    <property type="evidence" value="ECO:0007669"/>
    <property type="project" value="Ensembl"/>
</dbReference>
<keyword evidence="2" id="KW-0964">Secreted</keyword>
<dbReference type="GO" id="GO:0030199">
    <property type="term" value="P:collagen fibril organization"/>
    <property type="evidence" value="ECO:0007669"/>
    <property type="project" value="Ensembl"/>
</dbReference>
<name>A0A452VGM9_URSMA</name>
<dbReference type="InterPro" id="IPR013320">
    <property type="entry name" value="ConA-like_dom_sf"/>
</dbReference>
<dbReference type="Pfam" id="PF01391">
    <property type="entry name" value="Collagen"/>
    <property type="match status" value="2"/>
</dbReference>
<evidence type="ECO:0000256" key="5">
    <source>
        <dbReference type="ARBA" id="ARBA00022737"/>
    </source>
</evidence>
<dbReference type="InterPro" id="IPR001791">
    <property type="entry name" value="Laminin_G"/>
</dbReference>
<keyword evidence="5" id="KW-0677">Repeat</keyword>
<dbReference type="Pfam" id="PF01410">
    <property type="entry name" value="COLFI"/>
    <property type="match status" value="1"/>
</dbReference>
<feature type="compositionally biased region" description="Basic and acidic residues" evidence="8">
    <location>
        <begin position="289"/>
        <end position="308"/>
    </location>
</feature>
<dbReference type="GO" id="GO:0005594">
    <property type="term" value="C:collagen type IX trimer"/>
    <property type="evidence" value="ECO:0007669"/>
    <property type="project" value="TreeGrafter"/>
</dbReference>
<dbReference type="InterPro" id="IPR008160">
    <property type="entry name" value="Collagen"/>
</dbReference>
<dbReference type="GO" id="GO:0007155">
    <property type="term" value="P:cell adhesion"/>
    <property type="evidence" value="ECO:0007669"/>
    <property type="project" value="Ensembl"/>
</dbReference>
<gene>
    <name evidence="10" type="primary">COL5A1</name>
</gene>
<feature type="compositionally biased region" description="Low complexity" evidence="8">
    <location>
        <begin position="1201"/>
        <end position="1211"/>
    </location>
</feature>
<dbReference type="GO" id="GO:0008201">
    <property type="term" value="F:heparin binding"/>
    <property type="evidence" value="ECO:0007669"/>
    <property type="project" value="Ensembl"/>
</dbReference>
<dbReference type="GO" id="GO:0048592">
    <property type="term" value="P:eye morphogenesis"/>
    <property type="evidence" value="ECO:0007669"/>
    <property type="project" value="Ensembl"/>
</dbReference>
<feature type="compositionally biased region" description="Pro residues" evidence="8">
    <location>
        <begin position="1117"/>
        <end position="1132"/>
    </location>
</feature>
<dbReference type="Ensembl" id="ENSUMAT00000038816.1">
    <property type="protein sequence ID" value="ENSUMAP00000032823.1"/>
    <property type="gene ID" value="ENSUMAG00000023640.1"/>
</dbReference>
<feature type="compositionally biased region" description="Low complexity" evidence="8">
    <location>
        <begin position="852"/>
        <end position="868"/>
    </location>
</feature>
<dbReference type="InterPro" id="IPR000885">
    <property type="entry name" value="Fib_collagen_C"/>
</dbReference>
<dbReference type="GO" id="GO:0043588">
    <property type="term" value="P:skin development"/>
    <property type="evidence" value="ECO:0007669"/>
    <property type="project" value="Ensembl"/>
</dbReference>
<dbReference type="GO" id="GO:0043394">
    <property type="term" value="F:proteoglycan binding"/>
    <property type="evidence" value="ECO:0007669"/>
    <property type="project" value="Ensembl"/>
</dbReference>
<keyword evidence="4" id="KW-0732">Signal</keyword>
<organism evidence="10">
    <name type="scientific">Ursus maritimus</name>
    <name type="common">Polar bear</name>
    <name type="synonym">Thalarctos maritimus</name>
    <dbReference type="NCBI Taxonomy" id="29073"/>
    <lineage>
        <taxon>Eukaryota</taxon>
        <taxon>Metazoa</taxon>
        <taxon>Chordata</taxon>
        <taxon>Craniata</taxon>
        <taxon>Vertebrata</taxon>
        <taxon>Euteleostomi</taxon>
        <taxon>Mammalia</taxon>
        <taxon>Eutheria</taxon>
        <taxon>Laurasiatheria</taxon>
        <taxon>Carnivora</taxon>
        <taxon>Caniformia</taxon>
        <taxon>Ursidae</taxon>
        <taxon>Ursus</taxon>
    </lineage>
</organism>
<dbReference type="GO" id="GO:0032964">
    <property type="term" value="P:collagen biosynthetic process"/>
    <property type="evidence" value="ECO:0007669"/>
    <property type="project" value="Ensembl"/>
</dbReference>
<feature type="region of interest" description="Disordered" evidence="8">
    <location>
        <begin position="1012"/>
        <end position="1048"/>
    </location>
</feature>
<feature type="compositionally biased region" description="Basic and acidic residues" evidence="8">
    <location>
        <begin position="717"/>
        <end position="727"/>
    </location>
</feature>
<dbReference type="GO" id="GO:0001568">
    <property type="term" value="P:blood vessel development"/>
    <property type="evidence" value="ECO:0007669"/>
    <property type="project" value="Ensembl"/>
</dbReference>
<feature type="region of interest" description="Disordered" evidence="8">
    <location>
        <begin position="1078"/>
        <end position="1237"/>
    </location>
</feature>
<keyword evidence="3" id="KW-0272">Extracellular matrix</keyword>
<dbReference type="Gene3D" id="2.60.120.1000">
    <property type="match status" value="1"/>
</dbReference>
<dbReference type="SMART" id="SM00038">
    <property type="entry name" value="COLFI"/>
    <property type="match status" value="1"/>
</dbReference>
<feature type="region of interest" description="Disordered" evidence="8">
    <location>
        <begin position="245"/>
        <end position="378"/>
    </location>
</feature>
<dbReference type="PANTHER" id="PTHR24023">
    <property type="entry name" value="COLLAGEN ALPHA"/>
    <property type="match status" value="1"/>
</dbReference>
<accession>A0A452VGM9</accession>
<feature type="compositionally biased region" description="Basic and acidic residues" evidence="8">
    <location>
        <begin position="663"/>
        <end position="672"/>
    </location>
</feature>
<dbReference type="FunFam" id="2.60.120.200:FF:000016">
    <property type="entry name" value="Collagen XI alpha 1 chain"/>
    <property type="match status" value="1"/>
</dbReference>
<reference evidence="10" key="1">
    <citation type="submission" date="2019-03" db="UniProtKB">
        <authorList>
            <consortium name="Ensembl"/>
        </authorList>
    </citation>
    <scope>IDENTIFICATION</scope>
</reference>
<evidence type="ECO:0000256" key="7">
    <source>
        <dbReference type="ARBA" id="ARBA00023278"/>
    </source>
</evidence>
<dbReference type="InterPro" id="IPR050149">
    <property type="entry name" value="Collagen_superfamily"/>
</dbReference>
<evidence type="ECO:0000256" key="6">
    <source>
        <dbReference type="ARBA" id="ARBA00023119"/>
    </source>
</evidence>
<dbReference type="SMART" id="SM00282">
    <property type="entry name" value="LamG"/>
    <property type="match status" value="1"/>
</dbReference>
<feature type="compositionally biased region" description="Low complexity" evidence="8">
    <location>
        <begin position="880"/>
        <end position="904"/>
    </location>
</feature>